<dbReference type="AlphaFoldDB" id="A0A917TXQ3"/>
<sequence length="108" mass="12535">MNNDQALEVLGTIAELYPKFDISKRKVAILLPKLKKMDYSKVMKKLSAYAAEHPYAPTLSEIAVYPPETNIYLEQQRPQWEKEAALVSEETKIEFKQQLNTLFREMSL</sequence>
<dbReference type="Gene3D" id="1.10.8.200">
    <property type="entry name" value="Replisome organizer (g39p helicase loader/inhibitor protein)"/>
    <property type="match status" value="1"/>
</dbReference>
<reference evidence="1" key="2">
    <citation type="submission" date="2020-09" db="EMBL/GenBank/DDBJ databases">
        <authorList>
            <person name="Sun Q."/>
            <person name="Zhou Y."/>
        </authorList>
    </citation>
    <scope>NUCLEOTIDE SEQUENCE</scope>
    <source>
        <strain evidence="1">CGMCC 1.6333</strain>
    </source>
</reference>
<evidence type="ECO:0000313" key="1">
    <source>
        <dbReference type="EMBL" id="GGM43294.1"/>
    </source>
</evidence>
<name>A0A917TXQ3_9BACI</name>
<accession>A0A917TXQ3</accession>
<dbReference type="RefSeq" id="WP_117157296.1">
    <property type="nucleotide sequence ID" value="NZ_BMLG01000034.1"/>
</dbReference>
<comment type="caution">
    <text evidence="1">The sequence shown here is derived from an EMBL/GenBank/DDBJ whole genome shotgun (WGS) entry which is preliminary data.</text>
</comment>
<keyword evidence="2" id="KW-1185">Reference proteome</keyword>
<proteinExistence type="predicted"/>
<evidence type="ECO:0008006" key="3">
    <source>
        <dbReference type="Google" id="ProtNLM"/>
    </source>
</evidence>
<dbReference type="Proteomes" id="UP000618460">
    <property type="component" value="Unassembled WGS sequence"/>
</dbReference>
<protein>
    <recommendedName>
        <fullName evidence="3">Replicative helicase inhibitor G39P N-terminal domain-containing protein</fullName>
    </recommendedName>
</protein>
<dbReference type="EMBL" id="BMLG01000034">
    <property type="protein sequence ID" value="GGM43294.1"/>
    <property type="molecule type" value="Genomic_DNA"/>
</dbReference>
<organism evidence="1 2">
    <name type="scientific">Paraliobacillus quinghaiensis</name>
    <dbReference type="NCBI Taxonomy" id="470815"/>
    <lineage>
        <taxon>Bacteria</taxon>
        <taxon>Bacillati</taxon>
        <taxon>Bacillota</taxon>
        <taxon>Bacilli</taxon>
        <taxon>Bacillales</taxon>
        <taxon>Bacillaceae</taxon>
        <taxon>Paraliobacillus</taxon>
    </lineage>
</organism>
<evidence type="ECO:0000313" key="2">
    <source>
        <dbReference type="Proteomes" id="UP000618460"/>
    </source>
</evidence>
<dbReference type="OrthoDB" id="2625859at2"/>
<gene>
    <name evidence="1" type="ORF">GCM10011351_31570</name>
</gene>
<reference evidence="1" key="1">
    <citation type="journal article" date="2014" name="Int. J. Syst. Evol. Microbiol.">
        <title>Complete genome sequence of Corynebacterium casei LMG S-19264T (=DSM 44701T), isolated from a smear-ripened cheese.</title>
        <authorList>
            <consortium name="US DOE Joint Genome Institute (JGI-PGF)"/>
            <person name="Walter F."/>
            <person name="Albersmeier A."/>
            <person name="Kalinowski J."/>
            <person name="Ruckert C."/>
        </authorList>
    </citation>
    <scope>NUCLEOTIDE SEQUENCE</scope>
    <source>
        <strain evidence="1">CGMCC 1.6333</strain>
    </source>
</reference>